<gene>
    <name evidence="2" type="ORF">RM844_10990</name>
</gene>
<name>A0ABU2JQ09_9ACTN</name>
<dbReference type="RefSeq" id="WP_311666858.1">
    <property type="nucleotide sequence ID" value="NZ_JAVREO010000005.1"/>
</dbReference>
<dbReference type="Proteomes" id="UP001183410">
    <property type="component" value="Unassembled WGS sequence"/>
</dbReference>
<evidence type="ECO:0000256" key="1">
    <source>
        <dbReference type="SAM" id="MobiDB-lite"/>
    </source>
</evidence>
<sequence length="101" mass="10527">MRKLVFVAGLAVGYVLGAKAGRERYEQLRASAERVRSNPAVRNGVDSAALAGRQAAARAAGAVVDRAGDRLPEGVAGKLRAVGGRESASDETFADDWGTTR</sequence>
<feature type="region of interest" description="Disordered" evidence="1">
    <location>
        <begin position="82"/>
        <end position="101"/>
    </location>
</feature>
<evidence type="ECO:0000313" key="3">
    <source>
        <dbReference type="Proteomes" id="UP001183410"/>
    </source>
</evidence>
<dbReference type="EMBL" id="JAVREO010000005">
    <property type="protein sequence ID" value="MDT0266818.1"/>
    <property type="molecule type" value="Genomic_DNA"/>
</dbReference>
<protein>
    <submittedName>
        <fullName evidence="2">YtxH domain-containing protein</fullName>
    </submittedName>
</protein>
<accession>A0ABU2JQ09</accession>
<proteinExistence type="predicted"/>
<keyword evidence="3" id="KW-1185">Reference proteome</keyword>
<evidence type="ECO:0000313" key="2">
    <source>
        <dbReference type="EMBL" id="MDT0266818.1"/>
    </source>
</evidence>
<reference evidence="3" key="1">
    <citation type="submission" date="2023-07" db="EMBL/GenBank/DDBJ databases">
        <title>30 novel species of actinomycetes from the DSMZ collection.</title>
        <authorList>
            <person name="Nouioui I."/>
        </authorList>
    </citation>
    <scope>NUCLEOTIDE SEQUENCE [LARGE SCALE GENOMIC DNA]</scope>
    <source>
        <strain evidence="3">DSM 44915</strain>
    </source>
</reference>
<comment type="caution">
    <text evidence="2">The sequence shown here is derived from an EMBL/GenBank/DDBJ whole genome shotgun (WGS) entry which is preliminary data.</text>
</comment>
<organism evidence="2 3">
    <name type="scientific">Streptomyces chisholmiae</name>
    <dbReference type="NCBI Taxonomy" id="3075540"/>
    <lineage>
        <taxon>Bacteria</taxon>
        <taxon>Bacillati</taxon>
        <taxon>Actinomycetota</taxon>
        <taxon>Actinomycetes</taxon>
        <taxon>Kitasatosporales</taxon>
        <taxon>Streptomycetaceae</taxon>
        <taxon>Streptomyces</taxon>
    </lineage>
</organism>